<reference evidence="2 3" key="1">
    <citation type="submission" date="2014-04" db="EMBL/GenBank/DDBJ databases">
        <authorList>
            <consortium name="DOE Joint Genome Institute"/>
            <person name="Kuo A."/>
            <person name="Zuccaro A."/>
            <person name="Kohler A."/>
            <person name="Nagy L.G."/>
            <person name="Floudas D."/>
            <person name="Copeland A."/>
            <person name="Barry K.W."/>
            <person name="Cichocki N."/>
            <person name="Veneault-Fourrey C."/>
            <person name="LaButti K."/>
            <person name="Lindquist E.A."/>
            <person name="Lipzen A."/>
            <person name="Lundell T."/>
            <person name="Morin E."/>
            <person name="Murat C."/>
            <person name="Sun H."/>
            <person name="Tunlid A."/>
            <person name="Henrissat B."/>
            <person name="Grigoriev I.V."/>
            <person name="Hibbett D.S."/>
            <person name="Martin F."/>
            <person name="Nordberg H.P."/>
            <person name="Cantor M.N."/>
            <person name="Hua S.X."/>
        </authorList>
    </citation>
    <scope>NUCLEOTIDE SEQUENCE [LARGE SCALE GENOMIC DNA]</scope>
    <source>
        <strain evidence="2 3">MAFF 305830</strain>
    </source>
</reference>
<dbReference type="Proteomes" id="UP000054097">
    <property type="component" value="Unassembled WGS sequence"/>
</dbReference>
<feature type="region of interest" description="Disordered" evidence="1">
    <location>
        <begin position="114"/>
        <end position="155"/>
    </location>
</feature>
<protein>
    <submittedName>
        <fullName evidence="2">Uncharacterized protein</fullName>
    </submittedName>
</protein>
<accession>A0A0C3BMR7</accession>
<feature type="compositionally biased region" description="Low complexity" evidence="1">
    <location>
        <begin position="22"/>
        <end position="48"/>
    </location>
</feature>
<dbReference type="EMBL" id="KN824279">
    <property type="protein sequence ID" value="KIM32721.1"/>
    <property type="molecule type" value="Genomic_DNA"/>
</dbReference>
<dbReference type="AlphaFoldDB" id="A0A0C3BMR7"/>
<feature type="compositionally biased region" description="Low complexity" evidence="1">
    <location>
        <begin position="116"/>
        <end position="144"/>
    </location>
</feature>
<evidence type="ECO:0000256" key="1">
    <source>
        <dbReference type="SAM" id="MobiDB-lite"/>
    </source>
</evidence>
<feature type="region of interest" description="Disordered" evidence="1">
    <location>
        <begin position="16"/>
        <end position="48"/>
    </location>
</feature>
<proteinExistence type="predicted"/>
<dbReference type="OrthoDB" id="3262562at2759"/>
<dbReference type="HOGENOM" id="CLU_660835_0_0_1"/>
<keyword evidence="3" id="KW-1185">Reference proteome</keyword>
<reference evidence="3" key="2">
    <citation type="submission" date="2015-01" db="EMBL/GenBank/DDBJ databases">
        <title>Evolutionary Origins and Diversification of the Mycorrhizal Mutualists.</title>
        <authorList>
            <consortium name="DOE Joint Genome Institute"/>
            <consortium name="Mycorrhizal Genomics Consortium"/>
            <person name="Kohler A."/>
            <person name="Kuo A."/>
            <person name="Nagy L.G."/>
            <person name="Floudas D."/>
            <person name="Copeland A."/>
            <person name="Barry K.W."/>
            <person name="Cichocki N."/>
            <person name="Veneault-Fourrey C."/>
            <person name="LaButti K."/>
            <person name="Lindquist E.A."/>
            <person name="Lipzen A."/>
            <person name="Lundell T."/>
            <person name="Morin E."/>
            <person name="Murat C."/>
            <person name="Riley R."/>
            <person name="Ohm R."/>
            <person name="Sun H."/>
            <person name="Tunlid A."/>
            <person name="Henrissat B."/>
            <person name="Grigoriev I.V."/>
            <person name="Hibbett D.S."/>
            <person name="Martin F."/>
        </authorList>
    </citation>
    <scope>NUCLEOTIDE SEQUENCE [LARGE SCALE GENOMIC DNA]</scope>
    <source>
        <strain evidence="3">MAFF 305830</strain>
    </source>
</reference>
<evidence type="ECO:0000313" key="3">
    <source>
        <dbReference type="Proteomes" id="UP000054097"/>
    </source>
</evidence>
<sequence length="416" mass="45125">MLSNIGRDIILRGAPPSIGRLVPTRRPTLSPSSSGSSGSRPTLGSSVSGCSISSSTASSFLSSGLPSAERTYPVLALLEVLRHSNQQHTIIDGLDVIADSASLAQIAKYQRDAQNGDSSSVLSSSPTSLSPSSASGSGSSSGSRSLKHKKSGGLKKIKSRTFSFKSSSSSKSKPPPLPFDDDQLRIHVLLQGNTLILLSDLSLALNHLEDTPETRQMRLKMAVSMLTHSPLHGSNEHRRAIRYNAGGLSLLVHFAAQASLAEYPPHQPFIPVSHAPCEFARSKIDYHVIPEAVPLPLQHDLLVHCAFDEPDGEQQAQTVDEMTFCRIDKLMEIHEVPRRKAKEPIVVENLGVKSVETDLSASIALVAPFLRKLKEELKAKKSRMVFLQQQDNREIIILEDREPLAALSRTLKTYGA</sequence>
<gene>
    <name evidence="2" type="ORF">M408DRAFT_326465</name>
</gene>
<evidence type="ECO:0000313" key="2">
    <source>
        <dbReference type="EMBL" id="KIM32721.1"/>
    </source>
</evidence>
<name>A0A0C3BMR7_SERVB</name>
<organism evidence="2 3">
    <name type="scientific">Serendipita vermifera MAFF 305830</name>
    <dbReference type="NCBI Taxonomy" id="933852"/>
    <lineage>
        <taxon>Eukaryota</taxon>
        <taxon>Fungi</taxon>
        <taxon>Dikarya</taxon>
        <taxon>Basidiomycota</taxon>
        <taxon>Agaricomycotina</taxon>
        <taxon>Agaricomycetes</taxon>
        <taxon>Sebacinales</taxon>
        <taxon>Serendipitaceae</taxon>
        <taxon>Serendipita</taxon>
    </lineage>
</organism>
<feature type="compositionally biased region" description="Basic residues" evidence="1">
    <location>
        <begin position="145"/>
        <end position="155"/>
    </location>
</feature>